<dbReference type="eggNOG" id="ENOG502SBGH">
    <property type="taxonomic scope" value="Eukaryota"/>
</dbReference>
<dbReference type="PROSITE" id="PS50405">
    <property type="entry name" value="GST_CTER"/>
    <property type="match status" value="1"/>
</dbReference>
<dbReference type="EMBL" id="KQ241870">
    <property type="protein sequence ID" value="KNC83028.1"/>
    <property type="molecule type" value="Genomic_DNA"/>
</dbReference>
<evidence type="ECO:0000313" key="2">
    <source>
        <dbReference type="EMBL" id="KNC83028.1"/>
    </source>
</evidence>
<dbReference type="InterPro" id="IPR010987">
    <property type="entry name" value="Glutathione-S-Trfase_C-like"/>
</dbReference>
<feature type="domain" description="GST C-terminal" evidence="1">
    <location>
        <begin position="1"/>
        <end position="89"/>
    </location>
</feature>
<proteinExistence type="predicted"/>
<dbReference type="InterPro" id="IPR004046">
    <property type="entry name" value="GST_C"/>
</dbReference>
<reference evidence="2 3" key="1">
    <citation type="submission" date="2011-02" db="EMBL/GenBank/DDBJ databases">
        <title>The Genome Sequence of Sphaeroforma arctica JP610.</title>
        <authorList>
            <consortium name="The Broad Institute Genome Sequencing Platform"/>
            <person name="Russ C."/>
            <person name="Cuomo C."/>
            <person name="Young S.K."/>
            <person name="Zeng Q."/>
            <person name="Gargeya S."/>
            <person name="Alvarado L."/>
            <person name="Berlin A."/>
            <person name="Chapman S.B."/>
            <person name="Chen Z."/>
            <person name="Freedman E."/>
            <person name="Gellesch M."/>
            <person name="Goldberg J."/>
            <person name="Griggs A."/>
            <person name="Gujja S."/>
            <person name="Heilman E."/>
            <person name="Heiman D."/>
            <person name="Howarth C."/>
            <person name="Mehta T."/>
            <person name="Neiman D."/>
            <person name="Pearson M."/>
            <person name="Roberts A."/>
            <person name="Saif S."/>
            <person name="Shea T."/>
            <person name="Shenoy N."/>
            <person name="Sisk P."/>
            <person name="Stolte C."/>
            <person name="Sykes S."/>
            <person name="White J."/>
            <person name="Yandava C."/>
            <person name="Burger G."/>
            <person name="Gray M.W."/>
            <person name="Holland P.W.H."/>
            <person name="King N."/>
            <person name="Lang F.B.F."/>
            <person name="Roger A.J."/>
            <person name="Ruiz-Trillo I."/>
            <person name="Haas B."/>
            <person name="Nusbaum C."/>
            <person name="Birren B."/>
        </authorList>
    </citation>
    <scope>NUCLEOTIDE SEQUENCE [LARGE SCALE GENOMIC DNA]</scope>
    <source>
        <strain evidence="2 3">JP610</strain>
    </source>
</reference>
<dbReference type="SUPFAM" id="SSF47616">
    <property type="entry name" value="GST C-terminal domain-like"/>
    <property type="match status" value="1"/>
</dbReference>
<evidence type="ECO:0000313" key="3">
    <source>
        <dbReference type="Proteomes" id="UP000054560"/>
    </source>
</evidence>
<dbReference type="Proteomes" id="UP000054560">
    <property type="component" value="Unassembled WGS sequence"/>
</dbReference>
<dbReference type="Gene3D" id="1.20.1050.10">
    <property type="match status" value="1"/>
</dbReference>
<evidence type="ECO:0000259" key="1">
    <source>
        <dbReference type="PROSITE" id="PS50405"/>
    </source>
</evidence>
<organism evidence="2 3">
    <name type="scientific">Sphaeroforma arctica JP610</name>
    <dbReference type="NCBI Taxonomy" id="667725"/>
    <lineage>
        <taxon>Eukaryota</taxon>
        <taxon>Ichthyosporea</taxon>
        <taxon>Ichthyophonida</taxon>
        <taxon>Sphaeroforma</taxon>
    </lineage>
</organism>
<dbReference type="STRING" id="667725.A0A0L0G469"/>
<dbReference type="GeneID" id="25905203"/>
<protein>
    <recommendedName>
        <fullName evidence="1">GST C-terminal domain-containing protein</fullName>
    </recommendedName>
</protein>
<dbReference type="InterPro" id="IPR036282">
    <property type="entry name" value="Glutathione-S-Trfase_C_sf"/>
</dbReference>
<sequence>MIILYPFADGDKKYLVGNEYTIADIICFPWFHQLRTGYKHSSGIAAADFLSLDKYTHANAWADRIAERKGVQQGLQVCTWKAGSSAKPWLDDKKE</sequence>
<dbReference type="RefSeq" id="XP_014156930.1">
    <property type="nucleotide sequence ID" value="XM_014301455.1"/>
</dbReference>
<name>A0A0L0G469_9EUKA</name>
<gene>
    <name evidence="2" type="ORF">SARC_04699</name>
</gene>
<dbReference type="AlphaFoldDB" id="A0A0L0G469"/>
<dbReference type="PANTHER" id="PTHR44051">
    <property type="entry name" value="GLUTATHIONE S-TRANSFERASE-RELATED"/>
    <property type="match status" value="1"/>
</dbReference>
<dbReference type="PANTHER" id="PTHR44051:SF8">
    <property type="entry name" value="GLUTATHIONE S-TRANSFERASE GSTA"/>
    <property type="match status" value="1"/>
</dbReference>
<accession>A0A0L0G469</accession>
<dbReference type="Pfam" id="PF00043">
    <property type="entry name" value="GST_C"/>
    <property type="match status" value="1"/>
</dbReference>
<dbReference type="OrthoDB" id="422574at2759"/>
<keyword evidence="3" id="KW-1185">Reference proteome</keyword>